<feature type="compositionally biased region" description="Basic and acidic residues" evidence="1">
    <location>
        <begin position="28"/>
        <end position="37"/>
    </location>
</feature>
<name>A2DZZ2_TRIV3</name>
<dbReference type="InterPro" id="IPR011989">
    <property type="entry name" value="ARM-like"/>
</dbReference>
<evidence type="ECO:0000256" key="1">
    <source>
        <dbReference type="SAM" id="MobiDB-lite"/>
    </source>
</evidence>
<dbReference type="OrthoDB" id="10264611at2759"/>
<reference evidence="2" key="1">
    <citation type="submission" date="2006-10" db="EMBL/GenBank/DDBJ databases">
        <authorList>
            <person name="Amadeo P."/>
            <person name="Zhao Q."/>
            <person name="Wortman J."/>
            <person name="Fraser-Liggett C."/>
            <person name="Carlton J."/>
        </authorList>
    </citation>
    <scope>NUCLEOTIDE SEQUENCE</scope>
    <source>
        <strain evidence="2">G3</strain>
    </source>
</reference>
<proteinExistence type="predicted"/>
<feature type="compositionally biased region" description="Polar residues" evidence="1">
    <location>
        <begin position="40"/>
        <end position="49"/>
    </location>
</feature>
<dbReference type="Gene3D" id="1.25.10.10">
    <property type="entry name" value="Leucine-rich Repeat Variant"/>
    <property type="match status" value="1"/>
</dbReference>
<gene>
    <name evidence="2" type="ORF">TVAG_478760</name>
</gene>
<dbReference type="VEuPathDB" id="TrichDB:TVAG_478760"/>
<dbReference type="AlphaFoldDB" id="A2DZZ2"/>
<dbReference type="InParanoid" id="A2DZZ2"/>
<dbReference type="SUPFAM" id="SSF48371">
    <property type="entry name" value="ARM repeat"/>
    <property type="match status" value="1"/>
</dbReference>
<dbReference type="EMBL" id="DS113276">
    <property type="protein sequence ID" value="EAY14051.1"/>
    <property type="molecule type" value="Genomic_DNA"/>
</dbReference>
<evidence type="ECO:0000313" key="3">
    <source>
        <dbReference type="Proteomes" id="UP000001542"/>
    </source>
</evidence>
<evidence type="ECO:0000313" key="2">
    <source>
        <dbReference type="EMBL" id="EAY14051.1"/>
    </source>
</evidence>
<dbReference type="Proteomes" id="UP000001542">
    <property type="component" value="Unassembled WGS sequence"/>
</dbReference>
<protein>
    <submittedName>
        <fullName evidence="2">Uncharacterized protein</fullName>
    </submittedName>
</protein>
<sequence length="519" mass="58908">MSAIKPPAQVPGLSPKRRQLPKIIKPNVEPKKGRRLIDSQLGSRPTSARNVEEAKTEITKLKVESIAPQEIEEQIVREPPTSRSASILNYIPRLKEQNHEIVLDQILGMIKVWNSDSVFEMDFNVYHILTHELFSMVSTIYADFTKEKSNILFKSLAICLRVIPQSDREILDPITKLIYEMSKDEFNDELFIRCGIIPKLVQNSFSDLDDISTYSCASLRHIASNVECMHEIIKTDVIVDICKSLQCRTRKKRFQKEKLTFVYQVLGLFVTICEDLPDFDFITKYELPSNILQLILICDFDPLIQNMIAKALSVLVLHIEALDELESEDLMPFATLLRSERLDVAEMAGIALANAMQQSDEITANVVFSDQPLNIHGMFDLLSVTESIDLAVSLMRCISKASSTLQGSEDAYQHITLLFGLLDTPMNEVEEWTPEQMSVANALIALKNLTVNHMERVCVGMRGKMVHLMNYGILDYVLDLMKEMIKCDAGIETCMEVKDVEEIALLMPSLKDLAKKFEK</sequence>
<feature type="region of interest" description="Disordered" evidence="1">
    <location>
        <begin position="1"/>
        <end position="52"/>
    </location>
</feature>
<keyword evidence="3" id="KW-1185">Reference proteome</keyword>
<reference evidence="2" key="2">
    <citation type="journal article" date="2007" name="Science">
        <title>Draft genome sequence of the sexually transmitted pathogen Trichomonas vaginalis.</title>
        <authorList>
            <person name="Carlton J.M."/>
            <person name="Hirt R.P."/>
            <person name="Silva J.C."/>
            <person name="Delcher A.L."/>
            <person name="Schatz M."/>
            <person name="Zhao Q."/>
            <person name="Wortman J.R."/>
            <person name="Bidwell S.L."/>
            <person name="Alsmark U.C.M."/>
            <person name="Besteiro S."/>
            <person name="Sicheritz-Ponten T."/>
            <person name="Noel C.J."/>
            <person name="Dacks J.B."/>
            <person name="Foster P.G."/>
            <person name="Simillion C."/>
            <person name="Van de Peer Y."/>
            <person name="Miranda-Saavedra D."/>
            <person name="Barton G.J."/>
            <person name="Westrop G.D."/>
            <person name="Mueller S."/>
            <person name="Dessi D."/>
            <person name="Fiori P.L."/>
            <person name="Ren Q."/>
            <person name="Paulsen I."/>
            <person name="Zhang H."/>
            <person name="Bastida-Corcuera F.D."/>
            <person name="Simoes-Barbosa A."/>
            <person name="Brown M.T."/>
            <person name="Hayes R.D."/>
            <person name="Mukherjee M."/>
            <person name="Okumura C.Y."/>
            <person name="Schneider R."/>
            <person name="Smith A.J."/>
            <person name="Vanacova S."/>
            <person name="Villalvazo M."/>
            <person name="Haas B.J."/>
            <person name="Pertea M."/>
            <person name="Feldblyum T.V."/>
            <person name="Utterback T.R."/>
            <person name="Shu C.L."/>
            <person name="Osoegawa K."/>
            <person name="de Jong P.J."/>
            <person name="Hrdy I."/>
            <person name="Horvathova L."/>
            <person name="Zubacova Z."/>
            <person name="Dolezal P."/>
            <person name="Malik S.B."/>
            <person name="Logsdon J.M. Jr."/>
            <person name="Henze K."/>
            <person name="Gupta A."/>
            <person name="Wang C.C."/>
            <person name="Dunne R.L."/>
            <person name="Upcroft J.A."/>
            <person name="Upcroft P."/>
            <person name="White O."/>
            <person name="Salzberg S.L."/>
            <person name="Tang P."/>
            <person name="Chiu C.-H."/>
            <person name="Lee Y.-S."/>
            <person name="Embley T.M."/>
            <person name="Coombs G.H."/>
            <person name="Mottram J.C."/>
            <person name="Tachezy J."/>
            <person name="Fraser-Liggett C.M."/>
            <person name="Johnson P.J."/>
        </authorList>
    </citation>
    <scope>NUCLEOTIDE SEQUENCE [LARGE SCALE GENOMIC DNA]</scope>
    <source>
        <strain evidence="2">G3</strain>
    </source>
</reference>
<organism evidence="2 3">
    <name type="scientific">Trichomonas vaginalis (strain ATCC PRA-98 / G3)</name>
    <dbReference type="NCBI Taxonomy" id="412133"/>
    <lineage>
        <taxon>Eukaryota</taxon>
        <taxon>Metamonada</taxon>
        <taxon>Parabasalia</taxon>
        <taxon>Trichomonadida</taxon>
        <taxon>Trichomonadidae</taxon>
        <taxon>Trichomonas</taxon>
    </lineage>
</organism>
<dbReference type="VEuPathDB" id="TrichDB:TVAGG3_0536090"/>
<dbReference type="InterPro" id="IPR016024">
    <property type="entry name" value="ARM-type_fold"/>
</dbReference>
<dbReference type="KEGG" id="tva:4772039"/>
<dbReference type="SMR" id="A2DZZ2"/>
<accession>A2DZZ2</accession>
<dbReference type="RefSeq" id="XP_001326274.1">
    <property type="nucleotide sequence ID" value="XM_001326239.1"/>
</dbReference>